<dbReference type="Proteomes" id="UP000004699">
    <property type="component" value="Unassembled WGS sequence"/>
</dbReference>
<feature type="transmembrane region" description="Helical" evidence="4">
    <location>
        <begin position="77"/>
        <end position="95"/>
    </location>
</feature>
<dbReference type="Gene3D" id="1.20.1250.20">
    <property type="entry name" value="MFS general substrate transporter like domains"/>
    <property type="match status" value="2"/>
</dbReference>
<evidence type="ECO:0000256" key="4">
    <source>
        <dbReference type="SAM" id="Phobius"/>
    </source>
</evidence>
<feature type="transmembrane region" description="Helical" evidence="4">
    <location>
        <begin position="297"/>
        <end position="315"/>
    </location>
</feature>
<feature type="transmembrane region" description="Helical" evidence="4">
    <location>
        <begin position="134"/>
        <end position="153"/>
    </location>
</feature>
<feature type="transmembrane region" description="Helical" evidence="4">
    <location>
        <begin position="356"/>
        <end position="379"/>
    </location>
</feature>
<keyword evidence="1 4" id="KW-0812">Transmembrane</keyword>
<proteinExistence type="predicted"/>
<accession>B8KVI1</accession>
<dbReference type="OrthoDB" id="6813348at2"/>
<feature type="transmembrane region" description="Helical" evidence="4">
    <location>
        <begin position="327"/>
        <end position="350"/>
    </location>
</feature>
<dbReference type="GO" id="GO:0022857">
    <property type="term" value="F:transmembrane transporter activity"/>
    <property type="evidence" value="ECO:0007669"/>
    <property type="project" value="InterPro"/>
</dbReference>
<dbReference type="InterPro" id="IPR011701">
    <property type="entry name" value="MFS"/>
</dbReference>
<name>B8KVI1_9GAMM</name>
<feature type="transmembrane region" description="Helical" evidence="4">
    <location>
        <begin position="165"/>
        <end position="183"/>
    </location>
</feature>
<dbReference type="AlphaFoldDB" id="B8KVI1"/>
<dbReference type="STRING" id="565045.NOR51B_795"/>
<dbReference type="SUPFAM" id="SSF103473">
    <property type="entry name" value="MFS general substrate transporter"/>
    <property type="match status" value="1"/>
</dbReference>
<keyword evidence="3 4" id="KW-0472">Membrane</keyword>
<dbReference type="InterPro" id="IPR036259">
    <property type="entry name" value="MFS_trans_sf"/>
</dbReference>
<keyword evidence="2 4" id="KW-1133">Transmembrane helix</keyword>
<feature type="transmembrane region" description="Helical" evidence="4">
    <location>
        <begin position="243"/>
        <end position="265"/>
    </location>
</feature>
<keyword evidence="6" id="KW-1185">Reference proteome</keyword>
<dbReference type="RefSeq" id="WP_009019603.1">
    <property type="nucleotide sequence ID" value="NZ_DS999411.1"/>
</dbReference>
<sequence length="385" mass="40050">MRIITDNLPAPRFWGMAILGCVAVIPILIGPIITGVLVDYGDFSDSQAGMTSGYGAMGSIVIAFLCALTMHRLPLKTLAVTGISVAMVTNVGAAYCYDQLHLFYGLRVINAIGDGAIYAAVMSAFARQQSSERCYGLFMMFQFGIAGLALWALPTYLPHMTPRNLYLGFFACQLLVLPLVFLLPSKAADVAGISLRGGEWKLLLTLPAIAGLIALCFNEASNIGTDVYLERIAVLAGLSDSEIGSSLGLASVIGVPGAFAIVFVGSRFGHSLPVLVGISIGALSLLGIMQSDNHSEFLIYTCIHSITWAFTTPYIQSILADLDPGGAVVTAGGLASGAGAGMGPAAVAMGVTAGDYSAVLTVSLIAYSITGLSIVVLGWGKKQGH</sequence>
<gene>
    <name evidence="5" type="ORF">NOR51B_795</name>
</gene>
<evidence type="ECO:0000313" key="5">
    <source>
        <dbReference type="EMBL" id="EED34855.1"/>
    </source>
</evidence>
<feature type="transmembrane region" description="Helical" evidence="4">
    <location>
        <begin position="101"/>
        <end position="122"/>
    </location>
</feature>
<feature type="transmembrane region" description="Helical" evidence="4">
    <location>
        <begin position="12"/>
        <end position="33"/>
    </location>
</feature>
<reference evidence="6" key="1">
    <citation type="journal article" date="2013" name="BMC Microbiol.">
        <title>Taxonomy and evolution of bacteriochlorophyll a-containing members of the OM60/NOR5 clade of marine gammaproteobacteria: description of Luminiphilus syltensis gen. nov., sp. nov., reclassification of Haliea rubra as Pseudohaliea rubra gen. nov., comb. nov., and emendation of Chromatocurvus halotolerans.</title>
        <authorList>
            <person name="Spring S."/>
            <person name="Riedel T."/>
            <person name="Sproer C."/>
            <person name="Yan S."/>
            <person name="Harder J."/>
            <person name="Fuchs B.M."/>
        </authorList>
    </citation>
    <scope>NUCLEOTIDE SEQUENCE [LARGE SCALE GENOMIC DNA]</scope>
    <source>
        <strain evidence="6">NOR51-B</strain>
    </source>
</reference>
<dbReference type="EMBL" id="DS999411">
    <property type="protein sequence ID" value="EED34855.1"/>
    <property type="molecule type" value="Genomic_DNA"/>
</dbReference>
<organism evidence="5 6">
    <name type="scientific">Luminiphilus syltensis NOR5-1B</name>
    <dbReference type="NCBI Taxonomy" id="565045"/>
    <lineage>
        <taxon>Bacteria</taxon>
        <taxon>Pseudomonadati</taxon>
        <taxon>Pseudomonadota</taxon>
        <taxon>Gammaproteobacteria</taxon>
        <taxon>Cellvibrionales</taxon>
        <taxon>Halieaceae</taxon>
        <taxon>Luminiphilus</taxon>
    </lineage>
</organism>
<protein>
    <submittedName>
        <fullName evidence="5">Transporter, major facilitator family</fullName>
    </submittedName>
</protein>
<evidence type="ECO:0000313" key="6">
    <source>
        <dbReference type="Proteomes" id="UP000004699"/>
    </source>
</evidence>
<feature type="transmembrane region" description="Helical" evidence="4">
    <location>
        <begin position="53"/>
        <end position="70"/>
    </location>
</feature>
<evidence type="ECO:0000256" key="2">
    <source>
        <dbReference type="ARBA" id="ARBA00022989"/>
    </source>
</evidence>
<feature type="transmembrane region" description="Helical" evidence="4">
    <location>
        <begin position="203"/>
        <end position="223"/>
    </location>
</feature>
<dbReference type="HOGENOM" id="CLU_058215_1_0_6"/>
<evidence type="ECO:0000256" key="3">
    <source>
        <dbReference type="ARBA" id="ARBA00023136"/>
    </source>
</evidence>
<evidence type="ECO:0000256" key="1">
    <source>
        <dbReference type="ARBA" id="ARBA00022692"/>
    </source>
</evidence>
<dbReference type="Pfam" id="PF07690">
    <property type="entry name" value="MFS_1"/>
    <property type="match status" value="1"/>
</dbReference>
<dbReference type="eggNOG" id="COG2814">
    <property type="taxonomic scope" value="Bacteria"/>
</dbReference>
<feature type="transmembrane region" description="Helical" evidence="4">
    <location>
        <begin position="272"/>
        <end position="291"/>
    </location>
</feature>